<evidence type="ECO:0000313" key="2">
    <source>
        <dbReference type="EMBL" id="SFK71170.1"/>
    </source>
</evidence>
<dbReference type="Proteomes" id="UP000199473">
    <property type="component" value="Unassembled WGS sequence"/>
</dbReference>
<reference evidence="2 3" key="1">
    <citation type="submission" date="2016-10" db="EMBL/GenBank/DDBJ databases">
        <authorList>
            <person name="de Groot N.N."/>
        </authorList>
    </citation>
    <scope>NUCLEOTIDE SEQUENCE [LARGE SCALE GENOMIC DNA]</scope>
    <source>
        <strain evidence="2 3">DSM 19981</strain>
    </source>
</reference>
<dbReference type="RefSeq" id="WP_092960917.1">
    <property type="nucleotide sequence ID" value="NZ_FOSQ01000006.1"/>
</dbReference>
<evidence type="ECO:0000256" key="1">
    <source>
        <dbReference type="SAM" id="MobiDB-lite"/>
    </source>
</evidence>
<sequence>MTAPEAGMAEEAAGFDFILLPRHGRRPLGFQGRLLARMEAAPPDLPVASCVTLHEAASGGFVCAIRHRLRDAAGAEERCYALAAGDAPTLLRFLHGHDPLRDLPPAALVPQAAAPGPSRAALAEAASVAPRLRAVWRDLLAASFGPLAAPADPMPENDPGRTASRHPAP</sequence>
<name>A0A1I4BRZ4_9PROT</name>
<dbReference type="OrthoDB" id="10010086at2"/>
<keyword evidence="3" id="KW-1185">Reference proteome</keyword>
<protein>
    <submittedName>
        <fullName evidence="2">Uncharacterized protein</fullName>
    </submittedName>
</protein>
<proteinExistence type="predicted"/>
<dbReference type="STRING" id="1123062.SAMN02745775_10655"/>
<dbReference type="AlphaFoldDB" id="A0A1I4BRZ4"/>
<feature type="region of interest" description="Disordered" evidence="1">
    <location>
        <begin position="147"/>
        <end position="169"/>
    </location>
</feature>
<evidence type="ECO:0000313" key="3">
    <source>
        <dbReference type="Proteomes" id="UP000199473"/>
    </source>
</evidence>
<dbReference type="EMBL" id="FOSQ01000006">
    <property type="protein sequence ID" value="SFK71170.1"/>
    <property type="molecule type" value="Genomic_DNA"/>
</dbReference>
<organism evidence="2 3">
    <name type="scientific">Falsiroseomonas stagni DSM 19981</name>
    <dbReference type="NCBI Taxonomy" id="1123062"/>
    <lineage>
        <taxon>Bacteria</taxon>
        <taxon>Pseudomonadati</taxon>
        <taxon>Pseudomonadota</taxon>
        <taxon>Alphaproteobacteria</taxon>
        <taxon>Acetobacterales</taxon>
        <taxon>Roseomonadaceae</taxon>
        <taxon>Falsiroseomonas</taxon>
    </lineage>
</organism>
<gene>
    <name evidence="2" type="ORF">SAMN02745775_10655</name>
</gene>
<accession>A0A1I4BRZ4</accession>